<dbReference type="RefSeq" id="WP_172505175.1">
    <property type="nucleotide sequence ID" value="NZ_OENE01000013.1"/>
</dbReference>
<name>A0A2I2M7I7_9FLAO</name>
<evidence type="ECO:0000256" key="1">
    <source>
        <dbReference type="SAM" id="Phobius"/>
    </source>
</evidence>
<keyword evidence="1" id="KW-0812">Transmembrane</keyword>
<keyword evidence="1" id="KW-1133">Transmembrane helix</keyword>
<evidence type="ECO:0000313" key="2">
    <source>
        <dbReference type="EMBL" id="SOU88506.1"/>
    </source>
</evidence>
<dbReference type="EMBL" id="OENE01000013">
    <property type="protein sequence ID" value="SOU88506.1"/>
    <property type="molecule type" value="Genomic_DNA"/>
</dbReference>
<dbReference type="Proteomes" id="UP000490060">
    <property type="component" value="Unassembled WGS sequence"/>
</dbReference>
<reference evidence="2 3" key="1">
    <citation type="submission" date="2017-11" db="EMBL/GenBank/DDBJ databases">
        <authorList>
            <person name="Duchaud E."/>
        </authorList>
    </citation>
    <scope>NUCLEOTIDE SEQUENCE [LARGE SCALE GENOMIC DNA]</scope>
    <source>
        <strain evidence="2 3">TNO010</strain>
    </source>
</reference>
<dbReference type="AlphaFoldDB" id="A0A2I2M7I7"/>
<accession>A0A2I2M7I7</accession>
<evidence type="ECO:0000313" key="3">
    <source>
        <dbReference type="Proteomes" id="UP000490060"/>
    </source>
</evidence>
<feature type="transmembrane region" description="Helical" evidence="1">
    <location>
        <begin position="28"/>
        <end position="46"/>
    </location>
</feature>
<keyword evidence="1" id="KW-0472">Membrane</keyword>
<proteinExistence type="predicted"/>
<protein>
    <submittedName>
        <fullName evidence="2">Uncharacterized protein</fullName>
    </submittedName>
</protein>
<gene>
    <name evidence="2" type="ORF">TNO010_200097</name>
</gene>
<organism evidence="2 3">
    <name type="scientific">Tenacibaculum finnmarkense genomovar ulcerans</name>
    <dbReference type="NCBI Taxonomy" id="2781388"/>
    <lineage>
        <taxon>Bacteria</taxon>
        <taxon>Pseudomonadati</taxon>
        <taxon>Bacteroidota</taxon>
        <taxon>Flavobacteriia</taxon>
        <taxon>Flavobacteriales</taxon>
        <taxon>Flavobacteriaceae</taxon>
        <taxon>Tenacibaculum</taxon>
        <taxon>Tenacibaculum finnmarkense</taxon>
    </lineage>
</organism>
<sequence length="246" mass="27559">MNLLLMILAATVVAILLAYIIVKFVPLKVRWLVSILLLVATVFLAFKIYSGIMEPIHFAKEKEVRYAKVISNLKLIRDAEVKYKEVNRTYTNSKDSLINFIEKGQLVLTQTTNVEEKVDRGGGIFVTVSKKQVDTIGYEAVSKYFAGKDYKSMFKVPGTDKEFKLVTGKVEKVAGLFVPVFEAKIEKAVVLKGMKKHLIKQELEAKETDQIKGEFVSVGSLDDVTTGGNWPPSYDKAEIMAANKKK</sequence>